<dbReference type="EMBL" id="JAFJYC010000001">
    <property type="protein sequence ID" value="MBT9432720.1"/>
    <property type="molecule type" value="Genomic_DNA"/>
</dbReference>
<feature type="region of interest" description="Disordered" evidence="1">
    <location>
        <begin position="1"/>
        <end position="26"/>
    </location>
</feature>
<gene>
    <name evidence="2" type="ORF">JZM24_12370</name>
</gene>
<name>A0ABS5YDU2_9GAMM</name>
<protein>
    <submittedName>
        <fullName evidence="2">Uncharacterized protein</fullName>
    </submittedName>
</protein>
<sequence length="316" mass="34897">MVGPRDEGSLTVLPPLDNIGSAPSPTPPAQIGFAAQSFAGRGRTPATVVSPSATGTLALTSTLREAQTRAIFTLLLQHRRLEPQDEDVLSLRQRINHVVKFARRPAHLTQLVQELLRPAGLYGANPEECLSPETQRQLFDGWLTDVLFNQTFEALLADQVADAGRRPSPHAILVWQLRHRLHQLLHQHDTQGGTLNYPTRKYLLEGVAGTLAPALVSWPRDRRWSALSVLNLRWGYAHAGLRLAAVAGVTQGEHVPLPALSVDEAIDLGFSLALALSTRALLPEYLELFQLPALLRYRYHSPEAAYPEEELRSRAL</sequence>
<dbReference type="Proteomes" id="UP000811282">
    <property type="component" value="Unassembled WGS sequence"/>
</dbReference>
<organism evidence="2 3">
    <name type="scientific">Candidatus Sodalis endolongispinus</name>
    <dbReference type="NCBI Taxonomy" id="2812662"/>
    <lineage>
        <taxon>Bacteria</taxon>
        <taxon>Pseudomonadati</taxon>
        <taxon>Pseudomonadota</taxon>
        <taxon>Gammaproteobacteria</taxon>
        <taxon>Enterobacterales</taxon>
        <taxon>Bruguierivoracaceae</taxon>
        <taxon>Sodalis</taxon>
    </lineage>
</organism>
<evidence type="ECO:0000313" key="3">
    <source>
        <dbReference type="Proteomes" id="UP000811282"/>
    </source>
</evidence>
<evidence type="ECO:0000313" key="2">
    <source>
        <dbReference type="EMBL" id="MBT9432720.1"/>
    </source>
</evidence>
<accession>A0ABS5YDU2</accession>
<evidence type="ECO:0000256" key="1">
    <source>
        <dbReference type="SAM" id="MobiDB-lite"/>
    </source>
</evidence>
<proteinExistence type="predicted"/>
<dbReference type="RefSeq" id="WP_215669833.1">
    <property type="nucleotide sequence ID" value="NZ_JAFJYC010000001.1"/>
</dbReference>
<comment type="caution">
    <text evidence="2">The sequence shown here is derived from an EMBL/GenBank/DDBJ whole genome shotgun (WGS) entry which is preliminary data.</text>
</comment>
<reference evidence="2 3" key="1">
    <citation type="journal article" date="2021" name="Genome Biol. Evol.">
        <title>The evolution of interdependence in a four-way mealybug symbiosis.</title>
        <authorList>
            <person name="Garber A.I."/>
            <person name="Kupper M."/>
            <person name="Laetsch D.R."/>
            <person name="Weldon S.R."/>
            <person name="Ladinsky M.S."/>
            <person name="Bjorkman P.J."/>
            <person name="McCutcheon J.P."/>
        </authorList>
    </citation>
    <scope>NUCLEOTIDE SEQUENCE [LARGE SCALE GENOMIC DNA]</scope>
    <source>
        <strain evidence="2">SOD</strain>
    </source>
</reference>
<keyword evidence="3" id="KW-1185">Reference proteome</keyword>